<dbReference type="PANTHER" id="PTHR30419">
    <property type="entry name" value="HTH-TYPE TRANSCRIPTIONAL REGULATOR YBHD"/>
    <property type="match status" value="1"/>
</dbReference>
<dbReference type="GO" id="GO:0003700">
    <property type="term" value="F:DNA-binding transcription factor activity"/>
    <property type="evidence" value="ECO:0007669"/>
    <property type="project" value="InterPro"/>
</dbReference>
<comment type="similarity">
    <text evidence="1">Belongs to the LysR transcriptional regulatory family.</text>
</comment>
<evidence type="ECO:0000256" key="2">
    <source>
        <dbReference type="ARBA" id="ARBA00023015"/>
    </source>
</evidence>
<dbReference type="Pfam" id="PF00126">
    <property type="entry name" value="HTH_1"/>
    <property type="match status" value="1"/>
</dbReference>
<dbReference type="FunFam" id="1.10.10.10:FF:000001">
    <property type="entry name" value="LysR family transcriptional regulator"/>
    <property type="match status" value="1"/>
</dbReference>
<comment type="caution">
    <text evidence="6">The sequence shown here is derived from an EMBL/GenBank/DDBJ whole genome shotgun (WGS) entry which is preliminary data.</text>
</comment>
<dbReference type="Gene3D" id="1.10.10.10">
    <property type="entry name" value="Winged helix-like DNA-binding domain superfamily/Winged helix DNA-binding domain"/>
    <property type="match status" value="1"/>
</dbReference>
<dbReference type="Pfam" id="PF03466">
    <property type="entry name" value="LysR_substrate"/>
    <property type="match status" value="1"/>
</dbReference>
<dbReference type="InterPro" id="IPR036388">
    <property type="entry name" value="WH-like_DNA-bd_sf"/>
</dbReference>
<dbReference type="GO" id="GO:0005829">
    <property type="term" value="C:cytosol"/>
    <property type="evidence" value="ECO:0007669"/>
    <property type="project" value="TreeGrafter"/>
</dbReference>
<dbReference type="SUPFAM" id="SSF46785">
    <property type="entry name" value="Winged helix' DNA-binding domain"/>
    <property type="match status" value="1"/>
</dbReference>
<gene>
    <name evidence="6" type="ORF">H9738_08720</name>
</gene>
<dbReference type="PRINTS" id="PR00039">
    <property type="entry name" value="HTHLYSR"/>
</dbReference>
<keyword evidence="4" id="KW-0804">Transcription</keyword>
<keyword evidence="2" id="KW-0805">Transcription regulation</keyword>
<reference evidence="6" key="1">
    <citation type="journal article" date="2021" name="PeerJ">
        <title>Extensive microbial diversity within the chicken gut microbiome revealed by metagenomics and culture.</title>
        <authorList>
            <person name="Gilroy R."/>
            <person name="Ravi A."/>
            <person name="Getino M."/>
            <person name="Pursley I."/>
            <person name="Horton D.L."/>
            <person name="Alikhan N.F."/>
            <person name="Baker D."/>
            <person name="Gharbi K."/>
            <person name="Hall N."/>
            <person name="Watson M."/>
            <person name="Adriaenssens E.M."/>
            <person name="Foster-Nyarko E."/>
            <person name="Jarju S."/>
            <person name="Secka A."/>
            <person name="Antonio M."/>
            <person name="Oren A."/>
            <person name="Chaudhuri R.R."/>
            <person name="La Ragione R."/>
            <person name="Hildebrand F."/>
            <person name="Pallen M.J."/>
        </authorList>
    </citation>
    <scope>NUCLEOTIDE SEQUENCE</scope>
    <source>
        <strain evidence="6">ChiHjej12B11-1927</strain>
    </source>
</reference>
<name>A0A9D1VM79_9FIRM</name>
<proteinExistence type="inferred from homology"/>
<sequence>MDLNHIKEFVLLANINNFQEAADSLYISQSTLSRHIQSLEKELQNKLFERTTRTVRLSEFGKFFLPYAQEMVCIEQDFYNEFYQIHKQVYEVIRVSTIPAMAPYHFTDVLARFQKEHPNYRLEITEITALDSLYEDLLRNVIDFALIHEPEAMDQRLQKMPFVHDWLAAAVPESHPLAKRKTVSLLQLKNETFLTMPLNSIVSRNFLSACKRNGFSPSIAYSGHKEDVLLSLVQNSFGIGILSRITAEYTRHEQICLLDIVPKIPTSLSLVYRKDMRKTTGKTEFLKCCQEVSDFYFPKAR</sequence>
<evidence type="ECO:0000313" key="7">
    <source>
        <dbReference type="Proteomes" id="UP000824230"/>
    </source>
</evidence>
<dbReference type="InterPro" id="IPR005119">
    <property type="entry name" value="LysR_subst-bd"/>
</dbReference>
<keyword evidence="3" id="KW-0238">DNA-binding</keyword>
<dbReference type="SUPFAM" id="SSF53850">
    <property type="entry name" value="Periplasmic binding protein-like II"/>
    <property type="match status" value="1"/>
</dbReference>
<dbReference type="InterPro" id="IPR000847">
    <property type="entry name" value="LysR_HTH_N"/>
</dbReference>
<dbReference type="InterPro" id="IPR050950">
    <property type="entry name" value="HTH-type_LysR_regulators"/>
</dbReference>
<dbReference type="PROSITE" id="PS50931">
    <property type="entry name" value="HTH_LYSR"/>
    <property type="match status" value="1"/>
</dbReference>
<evidence type="ECO:0000256" key="3">
    <source>
        <dbReference type="ARBA" id="ARBA00023125"/>
    </source>
</evidence>
<organism evidence="6 7">
    <name type="scientific">Candidatus Blautia pullistercoris</name>
    <dbReference type="NCBI Taxonomy" id="2838499"/>
    <lineage>
        <taxon>Bacteria</taxon>
        <taxon>Bacillati</taxon>
        <taxon>Bacillota</taxon>
        <taxon>Clostridia</taxon>
        <taxon>Lachnospirales</taxon>
        <taxon>Lachnospiraceae</taxon>
        <taxon>Blautia</taxon>
    </lineage>
</organism>
<evidence type="ECO:0000256" key="1">
    <source>
        <dbReference type="ARBA" id="ARBA00009437"/>
    </source>
</evidence>
<dbReference type="Gene3D" id="3.40.190.290">
    <property type="match status" value="1"/>
</dbReference>
<evidence type="ECO:0000259" key="5">
    <source>
        <dbReference type="PROSITE" id="PS50931"/>
    </source>
</evidence>
<dbReference type="CDD" id="cd05466">
    <property type="entry name" value="PBP2_LTTR_substrate"/>
    <property type="match status" value="1"/>
</dbReference>
<dbReference type="Proteomes" id="UP000824230">
    <property type="component" value="Unassembled WGS sequence"/>
</dbReference>
<reference evidence="6" key="2">
    <citation type="submission" date="2021-04" db="EMBL/GenBank/DDBJ databases">
        <authorList>
            <person name="Gilroy R."/>
        </authorList>
    </citation>
    <scope>NUCLEOTIDE SEQUENCE</scope>
    <source>
        <strain evidence="6">ChiHjej12B11-1927</strain>
    </source>
</reference>
<dbReference type="InterPro" id="IPR036390">
    <property type="entry name" value="WH_DNA-bd_sf"/>
</dbReference>
<protein>
    <submittedName>
        <fullName evidence="6">LysR family transcriptional regulator</fullName>
    </submittedName>
</protein>
<evidence type="ECO:0000256" key="4">
    <source>
        <dbReference type="ARBA" id="ARBA00023163"/>
    </source>
</evidence>
<dbReference type="EMBL" id="DXFG01000175">
    <property type="protein sequence ID" value="HIX37935.1"/>
    <property type="molecule type" value="Genomic_DNA"/>
</dbReference>
<dbReference type="GO" id="GO:0003677">
    <property type="term" value="F:DNA binding"/>
    <property type="evidence" value="ECO:0007669"/>
    <property type="project" value="UniProtKB-KW"/>
</dbReference>
<accession>A0A9D1VM79</accession>
<evidence type="ECO:0000313" key="6">
    <source>
        <dbReference type="EMBL" id="HIX37935.1"/>
    </source>
</evidence>
<feature type="domain" description="HTH lysR-type" evidence="5">
    <location>
        <begin position="1"/>
        <end position="58"/>
    </location>
</feature>
<dbReference type="AlphaFoldDB" id="A0A9D1VM79"/>
<dbReference type="PANTHER" id="PTHR30419:SF25">
    <property type="entry name" value="HTH-TYPE TRANSCRIPTIONAL REGULATOR YTLI"/>
    <property type="match status" value="1"/>
</dbReference>